<keyword evidence="2 3" id="KW-0443">Lipid metabolism</keyword>
<sequence>MGISLSKSPSTTVQRFNPSKDRAVYTSKDLSRWELDYLAKRHVHAKKAIQEMTSVDIPSDAGVPIISIAIGGRGGARSLPLILGVMQELELRDFLKTVSYTATSGVASCFLVLWHALQAKDMMALQAAIRDLTCERWHLEDISKKDLKRIAFELTKLDRLQLPITLLDIYSVLLSWRVFGSASKHHPPIDARFSDLNRQRLMRKHLTPYPLIDVLSVQKDIPEEIHSNHFEFSPHISGFRSSQCFVDTRVFGMKMDNGKVVGGRRNFYVDVDGYKNACRHQETLGHIMAMSMSSFNDSRWCASVAPKLLRFKKLRKSKRMKHLLNHLCDKDRKRKATGYGIGSPVGGFYSEGANGGSRHHPVPEPNLTSVEPMSPPSTDTPGSPSPASTDAVSLSRNKSHHKSSQKYKSSSTTEGVSSKVEFITDQLKSYNFSAQLWDVKENTNDGRDPSVSRSSNEYTPKNLTSRRFLYFKEPTESLSIPLAPLVRSERVPRILVIMEFSGSHDMIELKKAMAYAALNNRPFPTIDLKSRNFKKPVQIFEPQPHDPPKSPFVVYFQCKTNPVFDKDFDPSNVQENLVSEEQFQQLLLWARFTTKEFYSKIVRLMKRGASVQAQPSMIAGGSFAQSEQLFQRTNSISNSIYSGPSEAQSMSSSRLERGPSVNQVHPLSSGGRRPPSVAAHMNSTRNLDKNSVKQHAKLRKMNTQKQLLKHGSTAKLERSGSRRIKVEAR</sequence>
<feature type="region of interest" description="Disordered" evidence="4">
    <location>
        <begin position="350"/>
        <end position="415"/>
    </location>
</feature>
<evidence type="ECO:0000313" key="6">
    <source>
        <dbReference type="EMBL" id="CAD9082542.1"/>
    </source>
</evidence>
<name>A0A7S1KQV4_9EUKA</name>
<organism evidence="6">
    <name type="scientific">Percolomonas cosmopolitus</name>
    <dbReference type="NCBI Taxonomy" id="63605"/>
    <lineage>
        <taxon>Eukaryota</taxon>
        <taxon>Discoba</taxon>
        <taxon>Heterolobosea</taxon>
        <taxon>Tetramitia</taxon>
        <taxon>Eutetramitia</taxon>
        <taxon>Percolomonadidae</taxon>
        <taxon>Percolomonas</taxon>
    </lineage>
</organism>
<proteinExistence type="predicted"/>
<evidence type="ECO:0000256" key="3">
    <source>
        <dbReference type="PROSITE-ProRule" id="PRU00555"/>
    </source>
</evidence>
<protein>
    <recommendedName>
        <fullName evidence="5">PLA2c domain-containing protein</fullName>
    </recommendedName>
</protein>
<feature type="compositionally biased region" description="Polar residues" evidence="4">
    <location>
        <begin position="642"/>
        <end position="653"/>
    </location>
</feature>
<feature type="region of interest" description="Disordered" evidence="4">
    <location>
        <begin position="642"/>
        <end position="729"/>
    </location>
</feature>
<reference evidence="6" key="1">
    <citation type="submission" date="2021-01" db="EMBL/GenBank/DDBJ databases">
        <authorList>
            <person name="Corre E."/>
            <person name="Pelletier E."/>
            <person name="Niang G."/>
            <person name="Scheremetjew M."/>
            <person name="Finn R."/>
            <person name="Kale V."/>
            <person name="Holt S."/>
            <person name="Cochrane G."/>
            <person name="Meng A."/>
            <person name="Brown T."/>
            <person name="Cohen L."/>
        </authorList>
    </citation>
    <scope>NUCLEOTIDE SEQUENCE</scope>
    <source>
        <strain evidence="6">WS</strain>
    </source>
</reference>
<feature type="compositionally biased region" description="Low complexity" evidence="4">
    <location>
        <begin position="376"/>
        <end position="391"/>
    </location>
</feature>
<dbReference type="SUPFAM" id="SSF52151">
    <property type="entry name" value="FabD/lysophospholipase-like"/>
    <property type="match status" value="1"/>
</dbReference>
<dbReference type="Pfam" id="PF01735">
    <property type="entry name" value="PLA2_B"/>
    <property type="match status" value="1"/>
</dbReference>
<evidence type="ECO:0000256" key="2">
    <source>
        <dbReference type="ARBA" id="ARBA00023098"/>
    </source>
</evidence>
<dbReference type="GO" id="GO:0004623">
    <property type="term" value="F:phospholipase A2 activity"/>
    <property type="evidence" value="ECO:0007669"/>
    <property type="project" value="TreeGrafter"/>
</dbReference>
<accession>A0A7S1KQV4</accession>
<keyword evidence="3" id="KW-0442">Lipid degradation</keyword>
<gene>
    <name evidence="6" type="ORF">PCOS0759_LOCUS5782</name>
</gene>
<evidence type="ECO:0000259" key="5">
    <source>
        <dbReference type="PROSITE" id="PS51210"/>
    </source>
</evidence>
<dbReference type="InterPro" id="IPR002642">
    <property type="entry name" value="LysoPLipase_cat_dom"/>
</dbReference>
<dbReference type="PROSITE" id="PS51210">
    <property type="entry name" value="PLA2C"/>
    <property type="match status" value="1"/>
</dbReference>
<evidence type="ECO:0000256" key="1">
    <source>
        <dbReference type="ARBA" id="ARBA00022801"/>
    </source>
</evidence>
<evidence type="ECO:0000256" key="4">
    <source>
        <dbReference type="SAM" id="MobiDB-lite"/>
    </source>
</evidence>
<dbReference type="GO" id="GO:0046475">
    <property type="term" value="P:glycerophospholipid catabolic process"/>
    <property type="evidence" value="ECO:0007669"/>
    <property type="project" value="TreeGrafter"/>
</dbReference>
<dbReference type="AlphaFoldDB" id="A0A7S1KQV4"/>
<dbReference type="PANTHER" id="PTHR10728:SF40">
    <property type="entry name" value="PATATIN FAMILY PROTEIN"/>
    <property type="match status" value="1"/>
</dbReference>
<keyword evidence="1 3" id="KW-0378">Hydrolase</keyword>
<dbReference type="PANTHER" id="PTHR10728">
    <property type="entry name" value="CYTOSOLIC PHOSPHOLIPASE A2"/>
    <property type="match status" value="1"/>
</dbReference>
<dbReference type="InterPro" id="IPR016035">
    <property type="entry name" value="Acyl_Trfase/lysoPLipase"/>
</dbReference>
<dbReference type="EMBL" id="HBGD01006908">
    <property type="protein sequence ID" value="CAD9082542.1"/>
    <property type="molecule type" value="Transcribed_RNA"/>
</dbReference>
<feature type="domain" description="PLA2c" evidence="5">
    <location>
        <begin position="16"/>
        <end position="661"/>
    </location>
</feature>
<dbReference type="Gene3D" id="3.40.1090.10">
    <property type="entry name" value="Cytosolic phospholipase A2 catalytic domain"/>
    <property type="match status" value="1"/>
</dbReference>
<feature type="compositionally biased region" description="Basic and acidic residues" evidence="4">
    <location>
        <begin position="715"/>
        <end position="729"/>
    </location>
</feature>
<dbReference type="GO" id="GO:0005829">
    <property type="term" value="C:cytosol"/>
    <property type="evidence" value="ECO:0007669"/>
    <property type="project" value="TreeGrafter"/>
</dbReference>
<feature type="compositionally biased region" description="Basic residues" evidence="4">
    <location>
        <begin position="692"/>
        <end position="702"/>
    </location>
</feature>